<evidence type="ECO:0000256" key="1">
    <source>
        <dbReference type="ARBA" id="ARBA00009477"/>
    </source>
</evidence>
<evidence type="ECO:0000313" key="5">
    <source>
        <dbReference type="EMBL" id="SDF76080.1"/>
    </source>
</evidence>
<dbReference type="InterPro" id="IPR006143">
    <property type="entry name" value="RND_pump_MFP"/>
</dbReference>
<protein>
    <submittedName>
        <fullName evidence="5">Membrane fusion protein, cobalt-zinc-cadmium efflux system</fullName>
    </submittedName>
</protein>
<dbReference type="GO" id="GO:0046914">
    <property type="term" value="F:transition metal ion binding"/>
    <property type="evidence" value="ECO:0007669"/>
    <property type="project" value="TreeGrafter"/>
</dbReference>
<dbReference type="OrthoDB" id="9806939at2"/>
<dbReference type="PANTHER" id="PTHR30097">
    <property type="entry name" value="CATION EFFLUX SYSTEM PROTEIN CUSB"/>
    <property type="match status" value="1"/>
</dbReference>
<dbReference type="InterPro" id="IPR058647">
    <property type="entry name" value="BSH_CzcB-like"/>
</dbReference>
<dbReference type="Gene3D" id="2.40.30.170">
    <property type="match status" value="1"/>
</dbReference>
<dbReference type="GO" id="GO:0015679">
    <property type="term" value="P:plasma membrane copper ion transport"/>
    <property type="evidence" value="ECO:0007669"/>
    <property type="project" value="TreeGrafter"/>
</dbReference>
<dbReference type="Gene3D" id="2.40.420.20">
    <property type="match status" value="1"/>
</dbReference>
<dbReference type="GO" id="GO:0060003">
    <property type="term" value="P:copper ion export"/>
    <property type="evidence" value="ECO:0007669"/>
    <property type="project" value="TreeGrafter"/>
</dbReference>
<dbReference type="InterPro" id="IPR058792">
    <property type="entry name" value="Beta-barrel_RND_2"/>
</dbReference>
<dbReference type="Proteomes" id="UP000182427">
    <property type="component" value="Chromosome I"/>
</dbReference>
<dbReference type="EMBL" id="LT629690">
    <property type="protein sequence ID" value="SDF76080.1"/>
    <property type="molecule type" value="Genomic_DNA"/>
</dbReference>
<dbReference type="PANTHER" id="PTHR30097:SF4">
    <property type="entry name" value="SLR6042 PROTEIN"/>
    <property type="match status" value="1"/>
</dbReference>
<gene>
    <name evidence="5" type="ORF">SAMN05444167_3224</name>
</gene>
<dbReference type="FunFam" id="2.40.30.170:FF:000010">
    <property type="entry name" value="Efflux RND transporter periplasmic adaptor subunit"/>
    <property type="match status" value="1"/>
</dbReference>
<sequence length="388" mass="40880">MNFTLTEQARRLSTALAIAGLFCALNGCHKANTSEAAEDPPNTPQVVSAGTDDTVQVADAARFPLVAAQQQSVYDTLNVTGTVQPDVSREVPVLSIANGRVVALHVGLGDTVRKGQLVMEVQSPDVTQAFQSYQTALSNADLTNTTLTRDKLLFDKGAIAKSQLDVAQNADDDARAAQRAAEQQLRILGVDKDHPGDTVKVYAPIAGIVVAQNTTTAGAAGINLAGIAGSLTIADLSYVWVICDVYENDLSTVHLGELADIRLNAFPEKSHAGTVSDIGAILDPSIRTAKVRIQVNNPNNLLRIGMFATATFHGQKAHPAVIIPGAAILHLHDRDYVFVPTNANNTYHRTSVRVSQTLSNGSVEVASGLGAGAHVVSNALELQNTAAQ</sequence>
<dbReference type="GO" id="GO:0022857">
    <property type="term" value="F:transmembrane transporter activity"/>
    <property type="evidence" value="ECO:0007669"/>
    <property type="project" value="InterPro"/>
</dbReference>
<evidence type="ECO:0000259" key="3">
    <source>
        <dbReference type="Pfam" id="PF25954"/>
    </source>
</evidence>
<reference evidence="5 6" key="1">
    <citation type="submission" date="2016-10" db="EMBL/GenBank/DDBJ databases">
        <authorList>
            <person name="de Groot N.N."/>
        </authorList>
    </citation>
    <scope>NUCLEOTIDE SEQUENCE [LARGE SCALE GENOMIC DNA]</scope>
    <source>
        <strain evidence="5 6">GAS232</strain>
    </source>
</reference>
<accession>A0A1G7NS54</accession>
<name>A0A1G7NS54_9BACT</name>
<dbReference type="RefSeq" id="WP_083346048.1">
    <property type="nucleotide sequence ID" value="NZ_LT629690.1"/>
</dbReference>
<comment type="similarity">
    <text evidence="1">Belongs to the membrane fusion protein (MFP) (TC 8.A.1) family.</text>
</comment>
<evidence type="ECO:0000313" key="6">
    <source>
        <dbReference type="Proteomes" id="UP000182427"/>
    </source>
</evidence>
<dbReference type="GO" id="GO:0030288">
    <property type="term" value="C:outer membrane-bounded periplasmic space"/>
    <property type="evidence" value="ECO:0007669"/>
    <property type="project" value="TreeGrafter"/>
</dbReference>
<feature type="domain" description="CzcB-like barrel-sandwich hybrid" evidence="4">
    <location>
        <begin position="92"/>
        <end position="216"/>
    </location>
</feature>
<dbReference type="Gene3D" id="2.40.50.100">
    <property type="match status" value="1"/>
</dbReference>
<feature type="domain" description="CusB-like beta-barrel" evidence="3">
    <location>
        <begin position="239"/>
        <end position="315"/>
    </location>
</feature>
<keyword evidence="6" id="KW-1185">Reference proteome</keyword>
<organism evidence="5 6">
    <name type="scientific">Terriglobus roseus</name>
    <dbReference type="NCBI Taxonomy" id="392734"/>
    <lineage>
        <taxon>Bacteria</taxon>
        <taxon>Pseudomonadati</taxon>
        <taxon>Acidobacteriota</taxon>
        <taxon>Terriglobia</taxon>
        <taxon>Terriglobales</taxon>
        <taxon>Acidobacteriaceae</taxon>
        <taxon>Terriglobus</taxon>
    </lineage>
</organism>
<dbReference type="GO" id="GO:0016020">
    <property type="term" value="C:membrane"/>
    <property type="evidence" value="ECO:0007669"/>
    <property type="project" value="InterPro"/>
</dbReference>
<keyword evidence="2" id="KW-0813">Transport</keyword>
<dbReference type="Pfam" id="PF25954">
    <property type="entry name" value="Beta-barrel_RND_2"/>
    <property type="match status" value="1"/>
</dbReference>
<dbReference type="Pfam" id="PF25973">
    <property type="entry name" value="BSH_CzcB"/>
    <property type="match status" value="1"/>
</dbReference>
<evidence type="ECO:0000259" key="4">
    <source>
        <dbReference type="Pfam" id="PF25973"/>
    </source>
</evidence>
<dbReference type="SUPFAM" id="SSF111369">
    <property type="entry name" value="HlyD-like secretion proteins"/>
    <property type="match status" value="1"/>
</dbReference>
<dbReference type="AlphaFoldDB" id="A0A1G7NS54"/>
<dbReference type="InterPro" id="IPR051909">
    <property type="entry name" value="MFP_Cation_Efflux"/>
</dbReference>
<proteinExistence type="inferred from homology"/>
<evidence type="ECO:0000256" key="2">
    <source>
        <dbReference type="ARBA" id="ARBA00022448"/>
    </source>
</evidence>
<dbReference type="NCBIfam" id="TIGR01730">
    <property type="entry name" value="RND_mfp"/>
    <property type="match status" value="1"/>
</dbReference>